<gene>
    <name evidence="1" type="ORF">EHS25_000943</name>
</gene>
<protein>
    <submittedName>
        <fullName evidence="1">Uncharacterized protein</fullName>
    </submittedName>
</protein>
<proteinExistence type="predicted"/>
<comment type="caution">
    <text evidence="1">The sequence shown here is derived from an EMBL/GenBank/DDBJ whole genome shotgun (WGS) entry which is preliminary data.</text>
</comment>
<reference evidence="1 2" key="1">
    <citation type="submission" date="2018-11" db="EMBL/GenBank/DDBJ databases">
        <title>Genome sequence of Saitozyma podzolica DSM 27192.</title>
        <authorList>
            <person name="Aliyu H."/>
            <person name="Gorte O."/>
            <person name="Ochsenreither K."/>
        </authorList>
    </citation>
    <scope>NUCLEOTIDE SEQUENCE [LARGE SCALE GENOMIC DNA]</scope>
    <source>
        <strain evidence="1 2">DSM 27192</strain>
    </source>
</reference>
<dbReference type="AlphaFoldDB" id="A0A427YXN9"/>
<keyword evidence="2" id="KW-1185">Reference proteome</keyword>
<dbReference type="Proteomes" id="UP000279259">
    <property type="component" value="Unassembled WGS sequence"/>
</dbReference>
<name>A0A427YXN9_9TREE</name>
<evidence type="ECO:0000313" key="2">
    <source>
        <dbReference type="Proteomes" id="UP000279259"/>
    </source>
</evidence>
<organism evidence="1 2">
    <name type="scientific">Saitozyma podzolica</name>
    <dbReference type="NCBI Taxonomy" id="1890683"/>
    <lineage>
        <taxon>Eukaryota</taxon>
        <taxon>Fungi</taxon>
        <taxon>Dikarya</taxon>
        <taxon>Basidiomycota</taxon>
        <taxon>Agaricomycotina</taxon>
        <taxon>Tremellomycetes</taxon>
        <taxon>Tremellales</taxon>
        <taxon>Trimorphomycetaceae</taxon>
        <taxon>Saitozyma</taxon>
    </lineage>
</organism>
<accession>A0A427YXN9</accession>
<evidence type="ECO:0000313" key="1">
    <source>
        <dbReference type="EMBL" id="RSH95850.1"/>
    </source>
</evidence>
<sequence length="152" mass="16210">MVVDLADDRNMSILPSPASPVRANCFGTAVLGVLVAEILEDRLSTYTPFPADTRVGDAAGGFVRRRTNSHCGGRAQGSAGMWEENELENVWSFMTASPVSWRLEASKLLTAAGPSQTKEDSIELSASIAAHIATAWEAHNGHVGRRGIDSQS</sequence>
<dbReference type="EMBL" id="RSCD01000001">
    <property type="protein sequence ID" value="RSH95850.1"/>
    <property type="molecule type" value="Genomic_DNA"/>
</dbReference>